<feature type="compositionally biased region" description="Basic residues" evidence="1">
    <location>
        <begin position="80"/>
        <end position="94"/>
    </location>
</feature>
<protein>
    <submittedName>
        <fullName evidence="2">Uncharacterized protein</fullName>
    </submittedName>
</protein>
<proteinExistence type="predicted"/>
<dbReference type="AlphaFoldDB" id="A0A8T0VAE3"/>
<evidence type="ECO:0000313" key="3">
    <source>
        <dbReference type="Proteomes" id="UP000823388"/>
    </source>
</evidence>
<gene>
    <name evidence="2" type="ORF">PVAP13_3KG409900</name>
</gene>
<reference evidence="2" key="1">
    <citation type="submission" date="2020-05" db="EMBL/GenBank/DDBJ databases">
        <title>WGS assembly of Panicum virgatum.</title>
        <authorList>
            <person name="Lovell J.T."/>
            <person name="Jenkins J."/>
            <person name="Shu S."/>
            <person name="Juenger T.E."/>
            <person name="Schmutz J."/>
        </authorList>
    </citation>
    <scope>NUCLEOTIDE SEQUENCE</scope>
    <source>
        <strain evidence="2">AP13</strain>
    </source>
</reference>
<evidence type="ECO:0000256" key="1">
    <source>
        <dbReference type="SAM" id="MobiDB-lite"/>
    </source>
</evidence>
<organism evidence="2 3">
    <name type="scientific">Panicum virgatum</name>
    <name type="common">Blackwell switchgrass</name>
    <dbReference type="NCBI Taxonomy" id="38727"/>
    <lineage>
        <taxon>Eukaryota</taxon>
        <taxon>Viridiplantae</taxon>
        <taxon>Streptophyta</taxon>
        <taxon>Embryophyta</taxon>
        <taxon>Tracheophyta</taxon>
        <taxon>Spermatophyta</taxon>
        <taxon>Magnoliopsida</taxon>
        <taxon>Liliopsida</taxon>
        <taxon>Poales</taxon>
        <taxon>Poaceae</taxon>
        <taxon>PACMAD clade</taxon>
        <taxon>Panicoideae</taxon>
        <taxon>Panicodae</taxon>
        <taxon>Paniceae</taxon>
        <taxon>Panicinae</taxon>
        <taxon>Panicum</taxon>
        <taxon>Panicum sect. Hiantes</taxon>
    </lineage>
</organism>
<feature type="region of interest" description="Disordered" evidence="1">
    <location>
        <begin position="80"/>
        <end position="99"/>
    </location>
</feature>
<keyword evidence="3" id="KW-1185">Reference proteome</keyword>
<evidence type="ECO:0000313" key="2">
    <source>
        <dbReference type="EMBL" id="KAG2628879.1"/>
    </source>
</evidence>
<comment type="caution">
    <text evidence="2">The sequence shown here is derived from an EMBL/GenBank/DDBJ whole genome shotgun (WGS) entry which is preliminary data.</text>
</comment>
<accession>A0A8T0VAE3</accession>
<dbReference type="Proteomes" id="UP000823388">
    <property type="component" value="Chromosome 3K"/>
</dbReference>
<sequence>MTPQMTGAPSSAAADGGAAAAKLQFHHYHHHRVPPEPPPSHAGLAPLQARLLVCLLPLAPPRLPPPLPLLCARPVRHARAPRTARSTHRPRQRQGAKVQLDVDDAIDDVGGGGAHWVLVEAAAAVDEIHAARVVGCSFLSRGKASIGGGESTQARHGSVCFFFNVA</sequence>
<name>A0A8T0VAE3_PANVG</name>
<dbReference type="EMBL" id="CM029041">
    <property type="protein sequence ID" value="KAG2628879.1"/>
    <property type="molecule type" value="Genomic_DNA"/>
</dbReference>